<dbReference type="AlphaFoldDB" id="A0A0S7BHY3"/>
<dbReference type="CDD" id="cd03801">
    <property type="entry name" value="GT4_PimA-like"/>
    <property type="match status" value="1"/>
</dbReference>
<reference evidence="2" key="1">
    <citation type="submission" date="2015-07" db="EMBL/GenBank/DDBJ databases">
        <title>Draft Genome Sequences of Anaerolinea thermolimosa IMO-1, Bellilinea caldifistulae GOMI-1, Leptolinea tardivitalis YMTK-2, Levilinea saccharolytica KIBI-1,Longilinea arvoryzae KOME-1, Previously Described as Members of the Anaerolineaceae (Chloroflexi).</title>
        <authorList>
            <person name="Sekiguchi Y."/>
            <person name="Ohashi A."/>
            <person name="Matsuura N."/>
            <person name="Tourlousse M.D."/>
        </authorList>
    </citation>
    <scope>NUCLEOTIDE SEQUENCE [LARGE SCALE GENOMIC DNA]</scope>
    <source>
        <strain evidence="2">KOME-1</strain>
    </source>
</reference>
<evidence type="ECO:0000313" key="2">
    <source>
        <dbReference type="EMBL" id="GAP13880.1"/>
    </source>
</evidence>
<dbReference type="GO" id="GO:0016757">
    <property type="term" value="F:glycosyltransferase activity"/>
    <property type="evidence" value="ECO:0007669"/>
    <property type="project" value="TreeGrafter"/>
</dbReference>
<keyword evidence="2" id="KW-0808">Transferase</keyword>
<dbReference type="Gene3D" id="3.40.50.2000">
    <property type="entry name" value="Glycogen Phosphorylase B"/>
    <property type="match status" value="2"/>
</dbReference>
<evidence type="ECO:0000259" key="1">
    <source>
        <dbReference type="Pfam" id="PF13579"/>
    </source>
</evidence>
<proteinExistence type="predicted"/>
<name>A0A0S7BHY3_9CHLR</name>
<dbReference type="Pfam" id="PF13579">
    <property type="entry name" value="Glyco_trans_4_4"/>
    <property type="match status" value="1"/>
</dbReference>
<dbReference type="PANTHER" id="PTHR45947">
    <property type="entry name" value="SULFOQUINOVOSYL TRANSFERASE SQD2"/>
    <property type="match status" value="1"/>
</dbReference>
<keyword evidence="3" id="KW-1185">Reference proteome</keyword>
<organism evidence="2">
    <name type="scientific">Longilinea arvoryzae</name>
    <dbReference type="NCBI Taxonomy" id="360412"/>
    <lineage>
        <taxon>Bacteria</taxon>
        <taxon>Bacillati</taxon>
        <taxon>Chloroflexota</taxon>
        <taxon>Anaerolineae</taxon>
        <taxon>Anaerolineales</taxon>
        <taxon>Anaerolineaceae</taxon>
        <taxon>Longilinea</taxon>
    </lineage>
</organism>
<evidence type="ECO:0000313" key="3">
    <source>
        <dbReference type="Proteomes" id="UP000055060"/>
    </source>
</evidence>
<gene>
    <name evidence="2" type="ORF">LARV_01639</name>
</gene>
<protein>
    <submittedName>
        <fullName evidence="2">Glycosyltransferase</fullName>
    </submittedName>
</protein>
<dbReference type="PANTHER" id="PTHR45947:SF3">
    <property type="entry name" value="SULFOQUINOVOSYL TRANSFERASE SQD2"/>
    <property type="match status" value="1"/>
</dbReference>
<sequence>MSIPVRLGLVQRVLPAYRATLFDALAKDCPDGLSVFAGQSRPEEMIESGAGLQIARRFQARNLHLPFHLCWQAGLMSWLNSWQPQVIIVEANPRYLHTPAAVGWMHARSRKVIGWGLGAPGPQTGLRGAIRRRFLSQFDALLTYSQQGAAEYRAAGFPADRIFVAPNAATPRPVNPPPVRQEIFANGHPTVLFVGRLQARKRVDVLLRACAALPASIQPAVWIVGDGPARAELETLAGQVYPAAQFFGARHGASLDPLFDAADLFVLPGTGGLALQQAMSHALPVMAAQADGTQADLVRSANGWQLIPGSLNDLTRSLQQALSDAARLRRMGLESYRIVADEINLEQMVSVFAQAVHAVLEG</sequence>
<feature type="domain" description="Glycosyltransferase subfamily 4-like N-terminal" evidence="1">
    <location>
        <begin position="35"/>
        <end position="167"/>
    </location>
</feature>
<dbReference type="InterPro" id="IPR028098">
    <property type="entry name" value="Glyco_trans_4-like_N"/>
</dbReference>
<dbReference type="SUPFAM" id="SSF53756">
    <property type="entry name" value="UDP-Glycosyltransferase/glycogen phosphorylase"/>
    <property type="match status" value="1"/>
</dbReference>
<accession>A0A0S7BHY3</accession>
<dbReference type="OrthoDB" id="9802525at2"/>
<dbReference type="Proteomes" id="UP000055060">
    <property type="component" value="Unassembled WGS sequence"/>
</dbReference>
<dbReference type="InterPro" id="IPR050194">
    <property type="entry name" value="Glycosyltransferase_grp1"/>
</dbReference>
<dbReference type="EMBL" id="DF967972">
    <property type="protein sequence ID" value="GAP13880.1"/>
    <property type="molecule type" value="Genomic_DNA"/>
</dbReference>
<dbReference type="RefSeq" id="WP_075073183.1">
    <property type="nucleotide sequence ID" value="NZ_DF967972.1"/>
</dbReference>
<dbReference type="STRING" id="360412.LARV_01639"/>
<dbReference type="Pfam" id="PF13692">
    <property type="entry name" value="Glyco_trans_1_4"/>
    <property type="match status" value="1"/>
</dbReference>